<dbReference type="InterPro" id="IPR028058">
    <property type="entry name" value="Fis1_TPR_N"/>
</dbReference>
<evidence type="ECO:0000313" key="18">
    <source>
        <dbReference type="Proteomes" id="UP000788993"/>
    </source>
</evidence>
<feature type="transmembrane region" description="Helical" evidence="13">
    <location>
        <begin position="557"/>
        <end position="573"/>
    </location>
</feature>
<feature type="compositionally biased region" description="Low complexity" evidence="14">
    <location>
        <begin position="145"/>
        <end position="161"/>
    </location>
</feature>
<dbReference type="InterPro" id="IPR036412">
    <property type="entry name" value="HAD-like_sf"/>
</dbReference>
<reference evidence="17" key="1">
    <citation type="journal article" date="2021" name="Open Biol.">
        <title>Shared evolutionary footprints suggest mitochondrial oxidative damage underlies multiple complex I losses in fungi.</title>
        <authorList>
            <person name="Schikora-Tamarit M.A."/>
            <person name="Marcet-Houben M."/>
            <person name="Nosek J."/>
            <person name="Gabaldon T."/>
        </authorList>
    </citation>
    <scope>NUCLEOTIDE SEQUENCE</scope>
    <source>
        <strain evidence="17">NCAIM Y.01608</strain>
    </source>
</reference>
<dbReference type="InterPro" id="IPR001757">
    <property type="entry name" value="P_typ_ATPase"/>
</dbReference>
<feature type="transmembrane region" description="Helical" evidence="13">
    <location>
        <begin position="760"/>
        <end position="784"/>
    </location>
</feature>
<dbReference type="Pfam" id="PF14852">
    <property type="entry name" value="Fis1_TPR_N"/>
    <property type="match status" value="1"/>
</dbReference>
<dbReference type="PANTHER" id="PTHR45630:SF8">
    <property type="entry name" value="CATION-TRANSPORTING ATPASE"/>
    <property type="match status" value="1"/>
</dbReference>
<dbReference type="InterPro" id="IPR033745">
    <property type="entry name" value="Fis1_cytosol"/>
</dbReference>
<feature type="transmembrane region" description="Helical" evidence="13">
    <location>
        <begin position="1280"/>
        <end position="1304"/>
    </location>
</feature>
<dbReference type="PROSITE" id="PS01229">
    <property type="entry name" value="COF_2"/>
    <property type="match status" value="1"/>
</dbReference>
<keyword evidence="5 13" id="KW-0479">Metal-binding</keyword>
<comment type="subcellular location">
    <subcellularLocation>
        <location evidence="1 13">Membrane</location>
        <topology evidence="1 13">Multi-pass membrane protein</topology>
    </subcellularLocation>
</comment>
<keyword evidence="11 13" id="KW-0472">Membrane</keyword>
<dbReference type="GO" id="GO:0006874">
    <property type="term" value="P:intracellular calcium ion homeostasis"/>
    <property type="evidence" value="ECO:0007669"/>
    <property type="project" value="TreeGrafter"/>
</dbReference>
<dbReference type="PANTHER" id="PTHR45630">
    <property type="entry name" value="CATION-TRANSPORTING ATPASE-RELATED"/>
    <property type="match status" value="1"/>
</dbReference>
<evidence type="ECO:0000256" key="6">
    <source>
        <dbReference type="ARBA" id="ARBA00022741"/>
    </source>
</evidence>
<evidence type="ECO:0000256" key="1">
    <source>
        <dbReference type="ARBA" id="ARBA00004141"/>
    </source>
</evidence>
<dbReference type="FunFam" id="3.40.50.1000:FF:000068">
    <property type="entry name" value="Cation-transporting ATPase"/>
    <property type="match status" value="1"/>
</dbReference>
<evidence type="ECO:0000313" key="17">
    <source>
        <dbReference type="EMBL" id="KAH3663092.1"/>
    </source>
</evidence>
<evidence type="ECO:0000256" key="5">
    <source>
        <dbReference type="ARBA" id="ARBA00022723"/>
    </source>
</evidence>
<keyword evidence="8 13" id="KW-0460">Magnesium</keyword>
<dbReference type="PRINTS" id="PR00119">
    <property type="entry name" value="CATATPASE"/>
</dbReference>
<evidence type="ECO:0000256" key="12">
    <source>
        <dbReference type="ARBA" id="ARBA00049360"/>
    </source>
</evidence>
<dbReference type="SUPFAM" id="SSF81660">
    <property type="entry name" value="Metal cation-transporting ATPase, ATP-binding domain N"/>
    <property type="match status" value="1"/>
</dbReference>
<dbReference type="Gene3D" id="2.70.150.10">
    <property type="entry name" value="Calcium-transporting ATPase, cytoplasmic transduction domain A"/>
    <property type="match status" value="1"/>
</dbReference>
<evidence type="ECO:0000256" key="9">
    <source>
        <dbReference type="ARBA" id="ARBA00022967"/>
    </source>
</evidence>
<dbReference type="Pfam" id="PF14853">
    <property type="entry name" value="Fis1_TPR_C"/>
    <property type="match status" value="1"/>
</dbReference>
<dbReference type="SFLD" id="SFLDG00002">
    <property type="entry name" value="C1.7:_P-type_atpase_like"/>
    <property type="match status" value="1"/>
</dbReference>
<keyword evidence="3" id="KW-0597">Phosphoprotein</keyword>
<comment type="caution">
    <text evidence="17">The sequence shown here is derived from an EMBL/GenBank/DDBJ whole genome shotgun (WGS) entry which is preliminary data.</text>
</comment>
<dbReference type="InterPro" id="IPR023299">
    <property type="entry name" value="ATPase_P-typ_cyto_dom_N"/>
</dbReference>
<feature type="transmembrane region" description="Helical" evidence="13">
    <location>
        <begin position="395"/>
        <end position="415"/>
    </location>
</feature>
<dbReference type="CDD" id="cd12212">
    <property type="entry name" value="Fis1"/>
    <property type="match status" value="1"/>
</dbReference>
<dbReference type="EC" id="7.2.2.-" evidence="13"/>
<dbReference type="InterPro" id="IPR028061">
    <property type="entry name" value="Fis1_TPR_C"/>
</dbReference>
<evidence type="ECO:0000256" key="11">
    <source>
        <dbReference type="ARBA" id="ARBA00023136"/>
    </source>
</evidence>
<dbReference type="FunFam" id="2.70.150.10:FF:000119">
    <property type="entry name" value="Cation-transporting ATPase"/>
    <property type="match status" value="1"/>
</dbReference>
<dbReference type="Gene3D" id="3.40.50.1000">
    <property type="entry name" value="HAD superfamily/HAD-like"/>
    <property type="match status" value="1"/>
</dbReference>
<dbReference type="GO" id="GO:0005524">
    <property type="term" value="F:ATP binding"/>
    <property type="evidence" value="ECO:0007669"/>
    <property type="project" value="UniProtKB-UniRule"/>
</dbReference>
<dbReference type="InterPro" id="IPR047819">
    <property type="entry name" value="P5A-ATPase_N"/>
</dbReference>
<dbReference type="Gene3D" id="3.40.1110.10">
    <property type="entry name" value="Calcium-transporting ATPase, cytoplasmic domain N"/>
    <property type="match status" value="1"/>
</dbReference>
<dbReference type="InterPro" id="IPR008250">
    <property type="entry name" value="ATPase_P-typ_transduc_dom_A_sf"/>
</dbReference>
<dbReference type="CDD" id="cd07542">
    <property type="entry name" value="P-type_ATPase_cation"/>
    <property type="match status" value="1"/>
</dbReference>
<feature type="transmembrane region" description="Helical" evidence="13">
    <location>
        <begin position="1402"/>
        <end position="1420"/>
    </location>
</feature>
<dbReference type="FunFam" id="1.20.1110.10:FF:000032">
    <property type="entry name" value="Cation-transporting ATPase"/>
    <property type="match status" value="1"/>
</dbReference>
<dbReference type="GO" id="GO:0046872">
    <property type="term" value="F:metal ion binding"/>
    <property type="evidence" value="ECO:0007669"/>
    <property type="project" value="UniProtKB-UniRule"/>
</dbReference>
<dbReference type="Pfam" id="PF13246">
    <property type="entry name" value="Cation_ATPase"/>
    <property type="match status" value="1"/>
</dbReference>
<feature type="transmembrane region" description="Helical" evidence="13">
    <location>
        <begin position="1432"/>
        <end position="1451"/>
    </location>
</feature>
<proteinExistence type="inferred from homology"/>
<gene>
    <name evidence="17" type="ORF">OGATHE_004668</name>
</gene>
<keyword evidence="18" id="KW-1185">Reference proteome</keyword>
<dbReference type="Proteomes" id="UP000788993">
    <property type="component" value="Unassembled WGS sequence"/>
</dbReference>
<evidence type="ECO:0000256" key="3">
    <source>
        <dbReference type="ARBA" id="ARBA00022553"/>
    </source>
</evidence>
<dbReference type="NCBIfam" id="TIGR01494">
    <property type="entry name" value="ATPase_P-type"/>
    <property type="match status" value="2"/>
</dbReference>
<feature type="transmembrane region" description="Helical" evidence="13">
    <location>
        <begin position="1637"/>
        <end position="1658"/>
    </location>
</feature>
<evidence type="ECO:0000256" key="13">
    <source>
        <dbReference type="RuleBase" id="RU362082"/>
    </source>
</evidence>
<dbReference type="InterPro" id="IPR011990">
    <property type="entry name" value="TPR-like_helical_dom_sf"/>
</dbReference>
<feature type="transmembrane region" description="Helical" evidence="13">
    <location>
        <begin position="796"/>
        <end position="817"/>
    </location>
</feature>
<dbReference type="SUPFAM" id="SSF56784">
    <property type="entry name" value="HAD-like"/>
    <property type="match status" value="1"/>
</dbReference>
<feature type="domain" description="P-type ATPase A" evidence="15">
    <location>
        <begin position="616"/>
        <end position="743"/>
    </location>
</feature>
<feature type="region of interest" description="Disordered" evidence="14">
    <location>
        <begin position="1"/>
        <end position="162"/>
    </location>
</feature>
<dbReference type="InterPro" id="IPR006544">
    <property type="entry name" value="P-type_TPase_V"/>
</dbReference>
<dbReference type="GO" id="GO:0019829">
    <property type="term" value="F:ATPase-coupled monoatomic cation transmembrane transporter activity"/>
    <property type="evidence" value="ECO:0007669"/>
    <property type="project" value="UniProtKB-UniRule"/>
</dbReference>
<dbReference type="InterPro" id="IPR047821">
    <property type="entry name" value="P5B-type_ATPase"/>
</dbReference>
<evidence type="ECO:0000256" key="10">
    <source>
        <dbReference type="ARBA" id="ARBA00022989"/>
    </source>
</evidence>
<keyword evidence="9 13" id="KW-1278">Translocase</keyword>
<dbReference type="InterPro" id="IPR044492">
    <property type="entry name" value="P_typ_ATPase_HD_dom"/>
</dbReference>
<keyword evidence="10 13" id="KW-1133">Transmembrane helix</keyword>
<name>A0A9P8P0Q5_9ASCO</name>
<evidence type="ECO:0000259" key="16">
    <source>
        <dbReference type="Pfam" id="PF12409"/>
    </source>
</evidence>
<evidence type="ECO:0000256" key="2">
    <source>
        <dbReference type="ARBA" id="ARBA00006000"/>
    </source>
</evidence>
<dbReference type="GO" id="GO:0015662">
    <property type="term" value="F:P-type ion transporter activity"/>
    <property type="evidence" value="ECO:0007669"/>
    <property type="project" value="InterPro"/>
</dbReference>
<evidence type="ECO:0000256" key="4">
    <source>
        <dbReference type="ARBA" id="ARBA00022692"/>
    </source>
</evidence>
<evidence type="ECO:0000256" key="8">
    <source>
        <dbReference type="ARBA" id="ARBA00022842"/>
    </source>
</evidence>
<dbReference type="EMBL" id="JAEUBD010001266">
    <property type="protein sequence ID" value="KAH3663092.1"/>
    <property type="molecule type" value="Genomic_DNA"/>
</dbReference>
<evidence type="ECO:0000259" key="15">
    <source>
        <dbReference type="Pfam" id="PF00122"/>
    </source>
</evidence>
<feature type="transmembrane region" description="Helical" evidence="13">
    <location>
        <begin position="1354"/>
        <end position="1373"/>
    </location>
</feature>
<evidence type="ECO:0000256" key="7">
    <source>
        <dbReference type="ARBA" id="ARBA00022840"/>
    </source>
</evidence>
<dbReference type="Gene3D" id="1.25.40.10">
    <property type="entry name" value="Tetratricopeptide repeat domain"/>
    <property type="match status" value="1"/>
</dbReference>
<dbReference type="InterPro" id="IPR023298">
    <property type="entry name" value="ATPase_P-typ_TM_dom_sf"/>
</dbReference>
<evidence type="ECO:0000256" key="14">
    <source>
        <dbReference type="SAM" id="MobiDB-lite"/>
    </source>
</evidence>
<feature type="transmembrane region" description="Helical" evidence="13">
    <location>
        <begin position="1316"/>
        <end position="1333"/>
    </location>
</feature>
<comment type="catalytic activity">
    <reaction evidence="12 13">
        <text>ATP + H2O = ADP + phosphate + H(+)</text>
        <dbReference type="Rhea" id="RHEA:13065"/>
        <dbReference type="ChEBI" id="CHEBI:15377"/>
        <dbReference type="ChEBI" id="CHEBI:15378"/>
        <dbReference type="ChEBI" id="CHEBI:30616"/>
        <dbReference type="ChEBI" id="CHEBI:43474"/>
        <dbReference type="ChEBI" id="CHEBI:456216"/>
    </reaction>
</comment>
<comment type="similarity">
    <text evidence="2 13">Belongs to the cation transport ATPase (P-type) (TC 3.A.3) family. Type V subfamily.</text>
</comment>
<feature type="transmembrane region" description="Helical" evidence="13">
    <location>
        <begin position="579"/>
        <end position="597"/>
    </location>
</feature>
<feature type="domain" description="P5B-type ATPase N-terminal" evidence="16">
    <location>
        <begin position="378"/>
        <end position="498"/>
    </location>
</feature>
<dbReference type="InterPro" id="IPR023214">
    <property type="entry name" value="HAD_sf"/>
</dbReference>
<dbReference type="GO" id="GO:0016020">
    <property type="term" value="C:membrane"/>
    <property type="evidence" value="ECO:0007669"/>
    <property type="project" value="UniProtKB-SubCell"/>
</dbReference>
<keyword evidence="7 13" id="KW-0067">ATP-binding</keyword>
<dbReference type="SUPFAM" id="SSF48452">
    <property type="entry name" value="TPR-like"/>
    <property type="match status" value="1"/>
</dbReference>
<dbReference type="SFLD" id="SFLDF00027">
    <property type="entry name" value="p-type_atpase"/>
    <property type="match status" value="1"/>
</dbReference>
<dbReference type="PROSITE" id="PS00154">
    <property type="entry name" value="ATPASE_E1_E2"/>
    <property type="match status" value="1"/>
</dbReference>
<reference evidence="17" key="2">
    <citation type="submission" date="2021-01" db="EMBL/GenBank/DDBJ databases">
        <authorList>
            <person name="Schikora-Tamarit M.A."/>
        </authorList>
    </citation>
    <scope>NUCLEOTIDE SEQUENCE</scope>
    <source>
        <strain evidence="17">NCAIM Y.01608</strain>
    </source>
</reference>
<keyword evidence="6 13" id="KW-0547">Nucleotide-binding</keyword>
<dbReference type="GO" id="GO:0016887">
    <property type="term" value="F:ATP hydrolysis activity"/>
    <property type="evidence" value="ECO:0007669"/>
    <property type="project" value="InterPro"/>
</dbReference>
<organism evidence="17 18">
    <name type="scientific">Ogataea polymorpha</name>
    <dbReference type="NCBI Taxonomy" id="460523"/>
    <lineage>
        <taxon>Eukaryota</taxon>
        <taxon>Fungi</taxon>
        <taxon>Dikarya</taxon>
        <taxon>Ascomycota</taxon>
        <taxon>Saccharomycotina</taxon>
        <taxon>Pichiomycetes</taxon>
        <taxon>Pichiales</taxon>
        <taxon>Pichiaceae</taxon>
        <taxon>Ogataea</taxon>
    </lineage>
</organism>
<dbReference type="Pfam" id="PF12409">
    <property type="entry name" value="P5-ATPase"/>
    <property type="match status" value="1"/>
</dbReference>
<feature type="compositionally biased region" description="Polar residues" evidence="14">
    <location>
        <begin position="117"/>
        <end position="136"/>
    </location>
</feature>
<feature type="compositionally biased region" description="Low complexity" evidence="14">
    <location>
        <begin position="84"/>
        <end position="97"/>
    </location>
</feature>
<dbReference type="Pfam" id="PF00122">
    <property type="entry name" value="E1-E2_ATPase"/>
    <property type="match status" value="1"/>
</dbReference>
<protein>
    <recommendedName>
        <fullName evidence="13">Cation-transporting ATPase</fullName>
        <ecNumber evidence="13">7.2.2.-</ecNumber>
    </recommendedName>
</protein>
<accession>A0A9P8P0Q5</accession>
<dbReference type="SUPFAM" id="SSF81665">
    <property type="entry name" value="Calcium ATPase, transmembrane domain M"/>
    <property type="match status" value="1"/>
</dbReference>
<dbReference type="SFLD" id="SFLDS00003">
    <property type="entry name" value="Haloacid_Dehalogenase"/>
    <property type="match status" value="1"/>
</dbReference>
<dbReference type="NCBIfam" id="TIGR01657">
    <property type="entry name" value="P-ATPase-V"/>
    <property type="match status" value="1"/>
</dbReference>
<keyword evidence="4 13" id="KW-0812">Transmembrane</keyword>
<dbReference type="SUPFAM" id="SSF81653">
    <property type="entry name" value="Calcium ATPase, transduction domain A"/>
    <property type="match status" value="1"/>
</dbReference>
<sequence>MMASSQNIDLGGPGLAKTKKGARKKPADAFIPPRGVLPDGTAVDFGHSDKNKSKQQPTQKKSQSDKASKGLKHNAAVESTTNNLKDLLLDSSQSLPDGQKPDFGGRTKKKTRDNHKQLSTTSNRNSGVTNLPSSADSYLKKSPHSQCSTSMSSVSSSTPASRNCESASLASRQFHVDENETEMFSGAASHVIPSSISSFHHNLPQPFPQPSNSSVALQDDFGELEDFSLHPVDSNASTVEFQERAKFKFFTTQQIEEAKGASSQLHNPEGMLVDYDTNWNTYDDELHHRSMSVQYPAASIHSNTELASIPITSYGSMHTSEEELFPDEYPNEDGDLSSEHDEWDTKSGVWADVKHHDKLFGAKFPAKNTSQRFYLAEEDLVIGIAGYSNSYLKLAAYYLFIILTLGLGYLGLRWFPRYRIQMMGNATPLAKAQWVVVEDEFGVLDIINVNRHWYNRSLSSFLTTSKFDDKDDYDLDNTDPVVPILISFEYRYMKFFYDPLEDIYKLANSWIDPKWSHFPESKTGLSEDLYQSRSLIFGENLIDIKDKSVFQLLTDEILHPFYVFQAFSILLWLADSYYYYAFCIFIISLFSIAESLIETKTTIARMRAISRFECDVRVWRSGFWKEINSKELVPGDVYEVSDASLHYFPCDAILLSGDCIVNESMLTGESVPVSKLPISPETAADLRSEFASTKFSPQLAKSFLYSGTKIVRCRYASNGDEPAMALVVRTGFNTTKGSLVRSMLFPKPSDFKFYRDSFKYIGVMTVIALIGFVVSAINFVKLGLGWKTITLRALDLITIVVPPALPATLTIGTSFALSRLRHKSVFCIAPTRINVGGKLDVMCFDKTGTLTEEGLDLMGVRVSEPIRDRKERCFSDLYAHVDQLFGAAASPQAYELFLTMLTCQSLKKVEDEIVGDPLDAKTFEFTNWDMIENSVDDAALNDFVARHKFSGNVSPVLFRPKDRLQNNTLFVKLREFEFVSQLRRMSSICQSLNNPSLFNVFVKGAPEVIEDLCFPETIPANYRELLHEYTHNGFRVIACATKTMKKPNAANLTDLEFLNELPREKCESELEFIGFLIFENRLKSSTKRSLKHLKDAELRTIMCTGDNVLTAVSVSRECGLVEPGCKVYIPSFEEFEDNQRIPIVWTEVDDPDSQLDPVSLIPLDINRTDDYCIAVTGDVFKYILTELSDHEHLIEKMLMKGTVFARMSPDEKHELVDRLKSLDYTVGFCGDGANDCGALKAADVGISLSEAEASVAAPFTSRIFEISCVLDVIKEGRASLVTSFSCFQFMSLYSAIQFITVTILYKEGTNLGDFQFLYIDMFLIIPLAVFMAWSKPFDKLCAKRPTANLMSPKILIPLLGNICVLLSFQFSIWRSLKNADDDWYMPPVPGDDDQVQCSDNTVLFLFANFQYIMVAMLLTVGPPYRQSAAKNYPFMTTVLTTSILSAALMYLDNTSWFGDLMDITWTPESLKINSAEHCTVAAISLVSWDVGFFDMRSDFLKKYKQFNFSMKKLNYLPALGDLNTPLPEEQLAVLEREVEEQRPEPTAQSLFNLGWALIKSNSKQDNREGVNILTELFKNVPARRRECLYYLAAGCYKIGELKESKRYIDALILHEPDNLQAVNLKKEIESEISKDGLIGFAVLGGLTALGVGIASALIKTQSRKK</sequence>
<dbReference type="InterPro" id="IPR018303">
    <property type="entry name" value="ATPase_P-typ_P_site"/>
</dbReference>
<dbReference type="InterPro" id="IPR059000">
    <property type="entry name" value="ATPase_P-type_domA"/>
</dbReference>